<dbReference type="OrthoDB" id="28397at2759"/>
<reference evidence="15 16" key="1">
    <citation type="submission" date="2016-08" db="EMBL/GenBank/DDBJ databases">
        <title>Draft genome sequence of allopolyploid Zygosaccharomyces rouxii.</title>
        <authorList>
            <person name="Watanabe J."/>
            <person name="Uehara K."/>
            <person name="Mogi Y."/>
            <person name="Tsukioka Y."/>
        </authorList>
    </citation>
    <scope>NUCLEOTIDE SEQUENCE [LARGE SCALE GENOMIC DNA]</scope>
    <source>
        <strain evidence="15 16">NBRC 110957</strain>
    </source>
</reference>
<evidence type="ECO:0000256" key="8">
    <source>
        <dbReference type="ARBA" id="ARBA00022777"/>
    </source>
</evidence>
<dbReference type="InterPro" id="IPR050108">
    <property type="entry name" value="CDK"/>
</dbReference>
<comment type="caution">
    <text evidence="15">The sequence shown here is derived from an EMBL/GenBank/DDBJ whole genome shotgun (WGS) entry which is preliminary data.</text>
</comment>
<dbReference type="PROSITE" id="PS50011">
    <property type="entry name" value="PROTEIN_KINASE_DOM"/>
    <property type="match status" value="1"/>
</dbReference>
<feature type="compositionally biased region" description="Polar residues" evidence="13">
    <location>
        <begin position="624"/>
        <end position="639"/>
    </location>
</feature>
<dbReference type="SMART" id="SM00220">
    <property type="entry name" value="S_TKc"/>
    <property type="match status" value="1"/>
</dbReference>
<dbReference type="EC" id="2.7.11.22" evidence="4"/>
<evidence type="ECO:0000256" key="13">
    <source>
        <dbReference type="SAM" id="MobiDB-lite"/>
    </source>
</evidence>
<dbReference type="GO" id="GO:0032968">
    <property type="term" value="P:positive regulation of transcription elongation by RNA polymerase II"/>
    <property type="evidence" value="ECO:0007669"/>
    <property type="project" value="EnsemblFungi"/>
</dbReference>
<organism evidence="15 16">
    <name type="scientific">Zygosaccharomyces rouxii</name>
    <dbReference type="NCBI Taxonomy" id="4956"/>
    <lineage>
        <taxon>Eukaryota</taxon>
        <taxon>Fungi</taxon>
        <taxon>Dikarya</taxon>
        <taxon>Ascomycota</taxon>
        <taxon>Saccharomycotina</taxon>
        <taxon>Saccharomycetes</taxon>
        <taxon>Saccharomycetales</taxon>
        <taxon>Saccharomycetaceae</taxon>
        <taxon>Zygosaccharomyces</taxon>
    </lineage>
</organism>
<dbReference type="PANTHER" id="PTHR24056">
    <property type="entry name" value="CELL DIVISION PROTEIN KINASE"/>
    <property type="match status" value="1"/>
</dbReference>
<comment type="similarity">
    <text evidence="2">Belongs to the protein kinase superfamily. CMGC Ser/Thr protein kinase family. CDC2/CDKX subfamily.</text>
</comment>
<keyword evidence="6" id="KW-0808">Transferase</keyword>
<dbReference type="PROSITE" id="PS00107">
    <property type="entry name" value="PROTEIN_KINASE_ATP"/>
    <property type="match status" value="1"/>
</dbReference>
<feature type="domain" description="Protein kinase" evidence="14">
    <location>
        <begin position="58"/>
        <end position="375"/>
    </location>
</feature>
<dbReference type="Gene3D" id="3.30.200.20">
    <property type="entry name" value="Phosphorylase Kinase, domain 1"/>
    <property type="match status" value="1"/>
</dbReference>
<evidence type="ECO:0000256" key="2">
    <source>
        <dbReference type="ARBA" id="ARBA00006485"/>
    </source>
</evidence>
<evidence type="ECO:0000256" key="5">
    <source>
        <dbReference type="ARBA" id="ARBA00022527"/>
    </source>
</evidence>
<dbReference type="GO" id="GO:0005634">
    <property type="term" value="C:nucleus"/>
    <property type="evidence" value="ECO:0007669"/>
    <property type="project" value="UniProtKB-SubCell"/>
</dbReference>
<dbReference type="AlphaFoldDB" id="A0A1Q2ZYW7"/>
<dbReference type="GO" id="GO:0008353">
    <property type="term" value="F:RNA polymerase II CTD heptapeptide repeat kinase activity"/>
    <property type="evidence" value="ECO:0007669"/>
    <property type="project" value="UniProtKB-EC"/>
</dbReference>
<dbReference type="GO" id="GO:0006368">
    <property type="term" value="P:transcription elongation by RNA polymerase II"/>
    <property type="evidence" value="ECO:0007669"/>
    <property type="project" value="EnsemblFungi"/>
</dbReference>
<feature type="binding site" evidence="12">
    <location>
        <position position="87"/>
    </location>
    <ligand>
        <name>ATP</name>
        <dbReference type="ChEBI" id="CHEBI:30616"/>
    </ligand>
</feature>
<feature type="compositionally biased region" description="Low complexity" evidence="13">
    <location>
        <begin position="562"/>
        <end position="571"/>
    </location>
</feature>
<keyword evidence="8" id="KW-0418">Kinase</keyword>
<dbReference type="EC" id="2.7.11.23" evidence="3"/>
<dbReference type="FunFam" id="1.10.510.10:FF:000624">
    <property type="entry name" value="Mitogen-activated protein kinase"/>
    <property type="match status" value="1"/>
</dbReference>
<sequence length="649" mass="72873">MSENESSNAKKPEFKYKIGKVKHTPTVQKDERNGLSFIELKPSPDEKVYGCTKFAGHYKEEKKLGQGTFGEVYRGIHLETQRQVAMKRIIVNVEKELFPITAHREITILRRLNHKNVIKLIEMVYDYPPGTNGRAAREMPYQSPSGKPPLMKSFYMILPYMVSDLSGILHNPRINLSLGDIKCIILQLLESLNYIHCQKYMHRDIKTANILIDHNGVVKLADFGLARLYYGAPPSLDFPGGAGSGAKYTSVVVTRWYRAPELVLGDKLYTTAVDMWGVGCVFAECFEKKPVLQGSTDIDQGHVIFKLLGTPTEEQWPLAWYLPGAELTRTNYPGTLKERFGKNLSEIGLDFLRKLLSLDPYKRLTAMSAIQHPFFKEEPLPCEKLILPCEESHEADIKRYKEEMHQAMSQKAPSAPRGHVTESSSESGSVPVFPRAPKPKSHFPTGPAASSRRPPPAPGTNLSRNHTSRFNYNNTNNNSYGGVNKPPHTSNFQKSRYNSRYGNNNNNNNLPSGPQQMPANPYQHRNGPPPYANPQQQPPSRYQGTNEKFYQHHTHRDPIIHNNNNNKNSSKPRLEEARSSRVSGVSAPLPRGPAMTQAPPPPPSISTPGESIQQNRPQEREQDGGNNQESSKDGSGTSDNNRKDIADLY</sequence>
<evidence type="ECO:0000259" key="14">
    <source>
        <dbReference type="PROSITE" id="PS50011"/>
    </source>
</evidence>
<gene>
    <name evidence="15" type="ORF">ZYGR_0N00490</name>
</gene>
<evidence type="ECO:0000313" key="16">
    <source>
        <dbReference type="Proteomes" id="UP000187013"/>
    </source>
</evidence>
<evidence type="ECO:0000256" key="1">
    <source>
        <dbReference type="ARBA" id="ARBA00004123"/>
    </source>
</evidence>
<keyword evidence="5" id="KW-0723">Serine/threonine-protein kinase</keyword>
<evidence type="ECO:0000256" key="11">
    <source>
        <dbReference type="ARBA" id="ARBA00041018"/>
    </source>
</evidence>
<protein>
    <recommendedName>
        <fullName evidence="11">Serine/threonine-protein kinase BUR1</fullName>
        <ecNumber evidence="4">2.7.11.22</ecNumber>
        <ecNumber evidence="3">2.7.11.23</ecNumber>
    </recommendedName>
</protein>
<keyword evidence="7 12" id="KW-0547">Nucleotide-binding</keyword>
<feature type="region of interest" description="Disordered" evidence="13">
    <location>
        <begin position="403"/>
        <end position="649"/>
    </location>
</feature>
<dbReference type="EMBL" id="BDGX01000014">
    <property type="protein sequence ID" value="GAV48645.1"/>
    <property type="molecule type" value="Genomic_DNA"/>
</dbReference>
<evidence type="ECO:0000256" key="4">
    <source>
        <dbReference type="ARBA" id="ARBA00012425"/>
    </source>
</evidence>
<dbReference type="Pfam" id="PF00069">
    <property type="entry name" value="Pkinase"/>
    <property type="match status" value="1"/>
</dbReference>
<evidence type="ECO:0000256" key="10">
    <source>
        <dbReference type="ARBA" id="ARBA00023242"/>
    </source>
</evidence>
<dbReference type="InterPro" id="IPR011009">
    <property type="entry name" value="Kinase-like_dom_sf"/>
</dbReference>
<dbReference type="Proteomes" id="UP000187013">
    <property type="component" value="Unassembled WGS sequence"/>
</dbReference>
<evidence type="ECO:0000256" key="9">
    <source>
        <dbReference type="ARBA" id="ARBA00022840"/>
    </source>
</evidence>
<feature type="compositionally biased region" description="Low complexity" evidence="13">
    <location>
        <begin position="468"/>
        <end position="484"/>
    </location>
</feature>
<keyword evidence="10" id="KW-0539">Nucleus</keyword>
<comment type="subcellular location">
    <subcellularLocation>
        <location evidence="1">Nucleus</location>
    </subcellularLocation>
</comment>
<feature type="compositionally biased region" description="Polar residues" evidence="13">
    <location>
        <begin position="487"/>
        <end position="502"/>
    </location>
</feature>
<dbReference type="Gene3D" id="1.10.510.10">
    <property type="entry name" value="Transferase(Phosphotransferase) domain 1"/>
    <property type="match status" value="1"/>
</dbReference>
<dbReference type="InterPro" id="IPR008271">
    <property type="entry name" value="Ser/Thr_kinase_AS"/>
</dbReference>
<name>A0A1Q2ZYW7_ZYGRO</name>
<keyword evidence="9 12" id="KW-0067">ATP-binding</keyword>
<dbReference type="GO" id="GO:0000307">
    <property type="term" value="C:cyclin-dependent protein kinase holoenzyme complex"/>
    <property type="evidence" value="ECO:0007669"/>
    <property type="project" value="EnsemblFungi"/>
</dbReference>
<dbReference type="eggNOG" id="KOG0600">
    <property type="taxonomic scope" value="Eukaryota"/>
</dbReference>
<proteinExistence type="inferred from homology"/>
<dbReference type="PANTHER" id="PTHR24056:SF233">
    <property type="entry name" value="CYCLIN-DEPENDENT KINASE 9"/>
    <property type="match status" value="1"/>
</dbReference>
<accession>A0A1Q2ZYW7</accession>
<evidence type="ECO:0000256" key="6">
    <source>
        <dbReference type="ARBA" id="ARBA00022679"/>
    </source>
</evidence>
<evidence type="ECO:0000256" key="12">
    <source>
        <dbReference type="PROSITE-ProRule" id="PRU10141"/>
    </source>
</evidence>
<dbReference type="PROSITE" id="PS00108">
    <property type="entry name" value="PROTEIN_KINASE_ST"/>
    <property type="match status" value="1"/>
</dbReference>
<dbReference type="GO" id="GO:0004693">
    <property type="term" value="F:cyclin-dependent protein serine/threonine kinase activity"/>
    <property type="evidence" value="ECO:0007669"/>
    <property type="project" value="UniProtKB-EC"/>
</dbReference>
<dbReference type="InterPro" id="IPR000719">
    <property type="entry name" value="Prot_kinase_dom"/>
</dbReference>
<dbReference type="GO" id="GO:0005524">
    <property type="term" value="F:ATP binding"/>
    <property type="evidence" value="ECO:0007669"/>
    <property type="project" value="UniProtKB-UniRule"/>
</dbReference>
<evidence type="ECO:0000256" key="3">
    <source>
        <dbReference type="ARBA" id="ARBA00012409"/>
    </source>
</evidence>
<feature type="compositionally biased region" description="Basic and acidic residues" evidence="13">
    <location>
        <begin position="640"/>
        <end position="649"/>
    </location>
</feature>
<dbReference type="SUPFAM" id="SSF56112">
    <property type="entry name" value="Protein kinase-like (PK-like)"/>
    <property type="match status" value="1"/>
</dbReference>
<evidence type="ECO:0000256" key="7">
    <source>
        <dbReference type="ARBA" id="ARBA00022741"/>
    </source>
</evidence>
<evidence type="ECO:0000313" key="15">
    <source>
        <dbReference type="EMBL" id="GAV48645.1"/>
    </source>
</evidence>
<dbReference type="OMA" id="PRINLEM"/>
<dbReference type="InterPro" id="IPR017441">
    <property type="entry name" value="Protein_kinase_ATP_BS"/>
</dbReference>